<name>A0A844BFQ5_9RHOB</name>
<comment type="caution">
    <text evidence="1">The sequence shown here is derived from an EMBL/GenBank/DDBJ whole genome shotgun (WGS) entry which is preliminary data.</text>
</comment>
<organism evidence="1 2">
    <name type="scientific">Rhodovulum strictum</name>
    <dbReference type="NCBI Taxonomy" id="58314"/>
    <lineage>
        <taxon>Bacteria</taxon>
        <taxon>Pseudomonadati</taxon>
        <taxon>Pseudomonadota</taxon>
        <taxon>Alphaproteobacteria</taxon>
        <taxon>Rhodobacterales</taxon>
        <taxon>Paracoccaceae</taxon>
        <taxon>Rhodovulum</taxon>
    </lineage>
</organism>
<gene>
    <name evidence="1" type="ORF">GH815_04290</name>
</gene>
<protein>
    <submittedName>
        <fullName evidence="1">Acetamidase</fullName>
    </submittedName>
</protein>
<dbReference type="OrthoDB" id="9785236at2"/>
<dbReference type="InterPro" id="IPR004304">
    <property type="entry name" value="FmdA_AmdA"/>
</dbReference>
<evidence type="ECO:0000313" key="1">
    <source>
        <dbReference type="EMBL" id="MRH20205.1"/>
    </source>
</evidence>
<dbReference type="Proteomes" id="UP000466730">
    <property type="component" value="Unassembled WGS sequence"/>
</dbReference>
<keyword evidence="2" id="KW-1185">Reference proteome</keyword>
<dbReference type="SUPFAM" id="SSF141130">
    <property type="entry name" value="Acetamidase/Formamidase-like"/>
    <property type="match status" value="1"/>
</dbReference>
<dbReference type="GO" id="GO:0016811">
    <property type="term" value="F:hydrolase activity, acting on carbon-nitrogen (but not peptide) bonds, in linear amides"/>
    <property type="evidence" value="ECO:0007669"/>
    <property type="project" value="InterPro"/>
</dbReference>
<dbReference type="PANTHER" id="PTHR31891">
    <property type="entry name" value="FORMAMIDASE C869.04-RELATED"/>
    <property type="match status" value="1"/>
</dbReference>
<dbReference type="Pfam" id="PF03069">
    <property type="entry name" value="FmdA_AmdA"/>
    <property type="match status" value="1"/>
</dbReference>
<proteinExistence type="predicted"/>
<evidence type="ECO:0000313" key="2">
    <source>
        <dbReference type="Proteomes" id="UP000466730"/>
    </source>
</evidence>
<dbReference type="RefSeq" id="WP_153747518.1">
    <property type="nucleotide sequence ID" value="NZ_BAAADI010000032.1"/>
</dbReference>
<sequence length="440" mass="45936">MADGTPKTTAACRSVVVHGFTNSVLDPDAPMLGPLENGGTIIANTAPGCWGPMITPSLRGGHEVTQPVAVAGAEPGDAVAIRIRDITVTSIATASGHDSSPEGFCLGDPYVAARCPTCDRVWPETHVEGIGQDAVKCDGCGNPMTPFRIVHGYTVTFDETRAVGLTLPQPAAEKIAHAADHYAALPDESRQHSILVYAPSDMPGALVRMRPFLGQLGTCPSKAMPDSHNAGDFGAFLVGAPHAYAITAEELAQHKTDGHMDIDAVRPGAILVCPVKVPGAGIYMGDMHAGQGDGEIAGHTMDVAGSVTLQVELVKDYPIDGPVLFPLVEDLPPLARPFTTEEKAKGARLAAQWGVERLEEVAPVSVIGTAANLNDAIANGLERAAKLLGLSVPEIRNRATINGAIEIGRAPGVIQVTFLAPLDRLDAVGLGGYAREQYNL</sequence>
<reference evidence="1 2" key="1">
    <citation type="submission" date="2019-11" db="EMBL/GenBank/DDBJ databases">
        <title>Draft Whole-Genome sequence of the marine photosynthetic bacterium Rhodovulum strictum DSM 11289.</title>
        <authorList>
            <person name="Kyndt J.A."/>
            <person name="Meyer T.E."/>
        </authorList>
    </citation>
    <scope>NUCLEOTIDE SEQUENCE [LARGE SCALE GENOMIC DNA]</scope>
    <source>
        <strain evidence="1 2">DSM 11289</strain>
    </source>
</reference>
<dbReference type="AlphaFoldDB" id="A0A844BFQ5"/>
<dbReference type="PANTHER" id="PTHR31891:SF1">
    <property type="entry name" value="FORMAMIDASE C869.04-RELATED"/>
    <property type="match status" value="1"/>
</dbReference>
<accession>A0A844BFQ5</accession>
<dbReference type="EMBL" id="WJPO01000004">
    <property type="protein sequence ID" value="MRH20205.1"/>
    <property type="molecule type" value="Genomic_DNA"/>
</dbReference>
<dbReference type="Gene3D" id="2.60.120.580">
    <property type="entry name" value="Acetamidase/Formamidase-like domains"/>
    <property type="match status" value="2"/>
</dbReference>